<evidence type="ECO:0000256" key="1">
    <source>
        <dbReference type="ARBA" id="ARBA00004418"/>
    </source>
</evidence>
<feature type="domain" description="Heparinase II/III-like C-terminal" evidence="5">
    <location>
        <begin position="231"/>
        <end position="451"/>
    </location>
</feature>
<keyword evidence="3" id="KW-0574">Periplasm</keyword>
<name>A0A175Y4V9_9SPHN</name>
<protein>
    <submittedName>
        <fullName evidence="7">Uncharacterized protein</fullName>
    </submittedName>
</protein>
<organism evidence="7 8">
    <name type="scientific">Sphingomonas melonis TY</name>
    <dbReference type="NCBI Taxonomy" id="621456"/>
    <lineage>
        <taxon>Bacteria</taxon>
        <taxon>Pseudomonadati</taxon>
        <taxon>Pseudomonadota</taxon>
        <taxon>Alphaproteobacteria</taxon>
        <taxon>Sphingomonadales</taxon>
        <taxon>Sphingomonadaceae</taxon>
        <taxon>Sphingomonas</taxon>
    </lineage>
</organism>
<reference evidence="7" key="1">
    <citation type="submission" date="2016-03" db="EMBL/GenBank/DDBJ databases">
        <title>Sphingomonas melonis TY, whole genome shotgun sequencing.</title>
        <authorList>
            <person name="Wang H."/>
            <person name="Zhu P."/>
        </authorList>
    </citation>
    <scope>NUCLEOTIDE SEQUENCE [LARGE SCALE GENOMIC DNA]</scope>
    <source>
        <strain evidence="7">TY</strain>
    </source>
</reference>
<dbReference type="InterPro" id="IPR008929">
    <property type="entry name" value="Chondroitin_lyas"/>
</dbReference>
<dbReference type="InterPro" id="IPR031680">
    <property type="entry name" value="Hepar_II_III_N"/>
</dbReference>
<keyword evidence="8" id="KW-1185">Reference proteome</keyword>
<dbReference type="GO" id="GO:0016829">
    <property type="term" value="F:lyase activity"/>
    <property type="evidence" value="ECO:0007669"/>
    <property type="project" value="UniProtKB-KW"/>
</dbReference>
<dbReference type="AlphaFoldDB" id="A0A175Y4V9"/>
<dbReference type="EMBL" id="LQCK02000021">
    <property type="protein sequence ID" value="KZB95000.1"/>
    <property type="molecule type" value="Genomic_DNA"/>
</dbReference>
<dbReference type="GO" id="GO:0042597">
    <property type="term" value="C:periplasmic space"/>
    <property type="evidence" value="ECO:0007669"/>
    <property type="project" value="UniProtKB-SubCell"/>
</dbReference>
<dbReference type="Pfam" id="PF07940">
    <property type="entry name" value="Hepar_II_III_C"/>
    <property type="match status" value="1"/>
</dbReference>
<feature type="domain" description="Heparin-sulfate lyase N-terminal" evidence="6">
    <location>
        <begin position="72"/>
        <end position="206"/>
    </location>
</feature>
<evidence type="ECO:0000256" key="2">
    <source>
        <dbReference type="ARBA" id="ARBA00022729"/>
    </source>
</evidence>
<comment type="caution">
    <text evidence="7">The sequence shown here is derived from an EMBL/GenBank/DDBJ whole genome shotgun (WGS) entry which is preliminary data.</text>
</comment>
<evidence type="ECO:0000259" key="5">
    <source>
        <dbReference type="Pfam" id="PF07940"/>
    </source>
</evidence>
<dbReference type="Pfam" id="PF16889">
    <property type="entry name" value="Hepar_II_III_N"/>
    <property type="match status" value="1"/>
</dbReference>
<dbReference type="Gene3D" id="2.70.98.70">
    <property type="match status" value="1"/>
</dbReference>
<dbReference type="Proteomes" id="UP000078460">
    <property type="component" value="Unassembled WGS sequence"/>
</dbReference>
<evidence type="ECO:0000313" key="8">
    <source>
        <dbReference type="Proteomes" id="UP000078460"/>
    </source>
</evidence>
<sequence>MLWLYNLHYFDVLGSPTALERPEWIDPLIARWIAENPPGAKPAWDPYPASLRIVNWIKRDLSGSPLPPAAVDSLSQQAQWLDARIEWHLLGNHLFANAKALWFAGHFFEGREADGLLRRAISILARELDEQVPADGFHFERSPMYHAIIQEDVLDMIAITRVRPGDIAVSMRDRLIEVARRMMRALPVMTHPDGDHAFFNDAAIGISATTSELDAYASRVLGGGVTEEDGSALRVLPDAGYVRARRGEATVFFDAAPVGPDYLPGHAHADTLSLELSLGQERVIVNGGTSCYGSDAERLRQRGTTAHSTVILDGRDSSEVWSGFRVARRAHPFELTLEETGEVCAVACSHDGYRHLPGRPVHRRGWRLRDGSLLIDDQVTSARPHHAVANYLLHPDVAVERRDDATWRLRLASGRCVTLGVSVGRAELGVGIWAPRFGVRIATRRLAVTAQDGRACIALHW</sequence>
<gene>
    <name evidence="7" type="ORF">AVM11_17915</name>
</gene>
<proteinExistence type="predicted"/>
<evidence type="ECO:0000256" key="3">
    <source>
        <dbReference type="ARBA" id="ARBA00022764"/>
    </source>
</evidence>
<keyword evidence="4" id="KW-0456">Lyase</keyword>
<evidence type="ECO:0000313" key="7">
    <source>
        <dbReference type="EMBL" id="KZB95000.1"/>
    </source>
</evidence>
<dbReference type="Gene3D" id="1.50.10.100">
    <property type="entry name" value="Chondroitin AC/alginate lyase"/>
    <property type="match status" value="1"/>
</dbReference>
<dbReference type="PANTHER" id="PTHR39210:SF1">
    <property type="entry name" value="HEPARIN-SULFATE LYASE"/>
    <property type="match status" value="1"/>
</dbReference>
<comment type="subcellular location">
    <subcellularLocation>
        <location evidence="1">Periplasm</location>
    </subcellularLocation>
</comment>
<dbReference type="STRING" id="621456.BJP26_13995"/>
<dbReference type="PANTHER" id="PTHR39210">
    <property type="entry name" value="HEPARIN-SULFATE LYASE"/>
    <property type="match status" value="1"/>
</dbReference>
<dbReference type="InterPro" id="IPR012480">
    <property type="entry name" value="Hepar_II_III_C"/>
</dbReference>
<dbReference type="SUPFAM" id="SSF48230">
    <property type="entry name" value="Chondroitin AC/alginate lyase"/>
    <property type="match status" value="1"/>
</dbReference>
<evidence type="ECO:0000256" key="4">
    <source>
        <dbReference type="ARBA" id="ARBA00023239"/>
    </source>
</evidence>
<evidence type="ECO:0000259" key="6">
    <source>
        <dbReference type="Pfam" id="PF16889"/>
    </source>
</evidence>
<accession>A0A175Y4V9</accession>
<keyword evidence="2" id="KW-0732">Signal</keyword>